<dbReference type="Proteomes" id="UP001162156">
    <property type="component" value="Unassembled WGS sequence"/>
</dbReference>
<protein>
    <submittedName>
        <fullName evidence="1">Uncharacterized protein</fullName>
    </submittedName>
</protein>
<comment type="caution">
    <text evidence="1">The sequence shown here is derived from an EMBL/GenBank/DDBJ whole genome shotgun (WGS) entry which is preliminary data.</text>
</comment>
<keyword evidence="2" id="KW-1185">Reference proteome</keyword>
<evidence type="ECO:0000313" key="1">
    <source>
        <dbReference type="EMBL" id="KAJ8944580.1"/>
    </source>
</evidence>
<sequence>MVSWSQYEVDLLRSTFEDEIKNGLYPTSKAIQDFSSKNGISRSVIVIKAKIQHLIKIRK</sequence>
<gene>
    <name evidence="1" type="ORF">NQ314_009451</name>
</gene>
<evidence type="ECO:0000313" key="2">
    <source>
        <dbReference type="Proteomes" id="UP001162156"/>
    </source>
</evidence>
<proteinExistence type="predicted"/>
<dbReference type="AlphaFoldDB" id="A0AAV8XZN5"/>
<accession>A0AAV8XZN5</accession>
<dbReference type="EMBL" id="JANEYF010002582">
    <property type="protein sequence ID" value="KAJ8944580.1"/>
    <property type="molecule type" value="Genomic_DNA"/>
</dbReference>
<organism evidence="1 2">
    <name type="scientific">Rhamnusium bicolor</name>
    <dbReference type="NCBI Taxonomy" id="1586634"/>
    <lineage>
        <taxon>Eukaryota</taxon>
        <taxon>Metazoa</taxon>
        <taxon>Ecdysozoa</taxon>
        <taxon>Arthropoda</taxon>
        <taxon>Hexapoda</taxon>
        <taxon>Insecta</taxon>
        <taxon>Pterygota</taxon>
        <taxon>Neoptera</taxon>
        <taxon>Endopterygota</taxon>
        <taxon>Coleoptera</taxon>
        <taxon>Polyphaga</taxon>
        <taxon>Cucujiformia</taxon>
        <taxon>Chrysomeloidea</taxon>
        <taxon>Cerambycidae</taxon>
        <taxon>Lepturinae</taxon>
        <taxon>Rhagiini</taxon>
        <taxon>Rhamnusium</taxon>
    </lineage>
</organism>
<reference evidence="1" key="1">
    <citation type="journal article" date="2023" name="Insect Mol. Biol.">
        <title>Genome sequencing provides insights into the evolution of gene families encoding plant cell wall-degrading enzymes in longhorned beetles.</title>
        <authorList>
            <person name="Shin N.R."/>
            <person name="Okamura Y."/>
            <person name="Kirsch R."/>
            <person name="Pauchet Y."/>
        </authorList>
    </citation>
    <scope>NUCLEOTIDE SEQUENCE</scope>
    <source>
        <strain evidence="1">RBIC_L_NR</strain>
    </source>
</reference>
<name>A0AAV8XZN5_9CUCU</name>